<dbReference type="Proteomes" id="UP000701801">
    <property type="component" value="Unassembled WGS sequence"/>
</dbReference>
<keyword evidence="3" id="KW-1185">Reference proteome</keyword>
<dbReference type="InterPro" id="IPR011050">
    <property type="entry name" value="Pectin_lyase_fold/virulence"/>
</dbReference>
<dbReference type="SUPFAM" id="SSF51126">
    <property type="entry name" value="Pectin lyase-like"/>
    <property type="match status" value="1"/>
</dbReference>
<comment type="caution">
    <text evidence="2">The sequence shown here is derived from an EMBL/GenBank/DDBJ whole genome shotgun (WGS) entry which is preliminary data.</text>
</comment>
<dbReference type="AlphaFoldDB" id="A0A9N9LHC3"/>
<protein>
    <submittedName>
        <fullName evidence="2">Uncharacterized protein</fullName>
    </submittedName>
</protein>
<dbReference type="Gene3D" id="2.160.20.10">
    <property type="entry name" value="Single-stranded right-handed beta-helix, Pectin lyase-like"/>
    <property type="match status" value="1"/>
</dbReference>
<name>A0A9N9LHC3_9HELO</name>
<feature type="region of interest" description="Disordered" evidence="1">
    <location>
        <begin position="85"/>
        <end position="110"/>
    </location>
</feature>
<dbReference type="InterPro" id="IPR012334">
    <property type="entry name" value="Pectin_lyas_fold"/>
</dbReference>
<evidence type="ECO:0000313" key="2">
    <source>
        <dbReference type="EMBL" id="CAG8972354.1"/>
    </source>
</evidence>
<feature type="compositionally biased region" description="Basic and acidic residues" evidence="1">
    <location>
        <begin position="91"/>
        <end position="110"/>
    </location>
</feature>
<dbReference type="EMBL" id="CAJVRM010000043">
    <property type="protein sequence ID" value="CAG8972354.1"/>
    <property type="molecule type" value="Genomic_DNA"/>
</dbReference>
<accession>A0A9N9LHC3</accession>
<gene>
    <name evidence="2" type="ORF">HYALB_00005022</name>
</gene>
<evidence type="ECO:0000313" key="3">
    <source>
        <dbReference type="Proteomes" id="UP000701801"/>
    </source>
</evidence>
<evidence type="ECO:0000256" key="1">
    <source>
        <dbReference type="SAM" id="MobiDB-lite"/>
    </source>
</evidence>
<sequence>MYPSSLVIEDVLFENFSGTSNKYDPVVGSLVCSGPSVCKIIQAKNISITNPSGKAAKWTFTNMNKSLLAIASSDFVAKHLEYISSDSPSNSKERNAVNGDVEAKTMDLPH</sequence>
<organism evidence="2 3">
    <name type="scientific">Hymenoscyphus albidus</name>
    <dbReference type="NCBI Taxonomy" id="595503"/>
    <lineage>
        <taxon>Eukaryota</taxon>
        <taxon>Fungi</taxon>
        <taxon>Dikarya</taxon>
        <taxon>Ascomycota</taxon>
        <taxon>Pezizomycotina</taxon>
        <taxon>Leotiomycetes</taxon>
        <taxon>Helotiales</taxon>
        <taxon>Helotiaceae</taxon>
        <taxon>Hymenoscyphus</taxon>
    </lineage>
</organism>
<proteinExistence type="predicted"/>
<reference evidence="2" key="1">
    <citation type="submission" date="2021-07" db="EMBL/GenBank/DDBJ databases">
        <authorList>
            <person name="Durling M."/>
        </authorList>
    </citation>
    <scope>NUCLEOTIDE SEQUENCE</scope>
</reference>